<dbReference type="Gene3D" id="1.10.3290.10">
    <property type="entry name" value="Fido-like domain"/>
    <property type="match status" value="1"/>
</dbReference>
<dbReference type="InterPro" id="IPR040198">
    <property type="entry name" value="Fido_containing"/>
</dbReference>
<keyword evidence="3" id="KW-1185">Reference proteome</keyword>
<dbReference type="InterPro" id="IPR036597">
    <property type="entry name" value="Fido-like_dom_sf"/>
</dbReference>
<dbReference type="PANTHER" id="PTHR13504:SF38">
    <property type="entry name" value="FIDO DOMAIN-CONTAINING PROTEIN"/>
    <property type="match status" value="1"/>
</dbReference>
<dbReference type="RefSeq" id="WP_231010033.1">
    <property type="nucleotide sequence ID" value="NZ_BAAAEW010000026.1"/>
</dbReference>
<feature type="domain" description="Fido" evidence="1">
    <location>
        <begin position="240"/>
        <end position="380"/>
    </location>
</feature>
<accession>A0ABN1KAW5</accession>
<dbReference type="Pfam" id="PF02661">
    <property type="entry name" value="Fic"/>
    <property type="match status" value="1"/>
</dbReference>
<gene>
    <name evidence="2" type="ORF">GCM10009107_41960</name>
</gene>
<evidence type="ECO:0000313" key="3">
    <source>
        <dbReference type="Proteomes" id="UP001500279"/>
    </source>
</evidence>
<organism evidence="2 3">
    <name type="scientific">Ideonella azotifigens</name>
    <dbReference type="NCBI Taxonomy" id="513160"/>
    <lineage>
        <taxon>Bacteria</taxon>
        <taxon>Pseudomonadati</taxon>
        <taxon>Pseudomonadota</taxon>
        <taxon>Betaproteobacteria</taxon>
        <taxon>Burkholderiales</taxon>
        <taxon>Sphaerotilaceae</taxon>
        <taxon>Ideonella</taxon>
    </lineage>
</organism>
<sequence length="480" mass="53225">MARPLPEDDLTAIVAALGGQAEACSAQQILQSLASPPPLRTLQYRLRLLVDQGRLLRQGEGRWARYRLPALIPPPAASAPYAQPTSPVQVPAHLAAEPAPPATVELPLSAAAQAVRDQVRQPLQRRQPVGYRREFLESYRPGQSFYLTASERAHLRQVGQPGIAPQPAGTYARQILNRLLIDLAWNSSRLEGNTYSLLDTRRLIELGEEAPGRGQLEAQMILNHKDAIEFLVGQSEDIGFNRYTLLNLHAMLANNLLADPLAAGRLRYIAVGIEGSTFHPLEVPFLIEECFDQILATAAAIADPYEQALFVMVQLPYLQPFDDVNKRVSRLAANIPLIHANLAPLAFTDLPRELYTEATLSVYEQNSTALLKEVFIWACERSAARYAAVRQSLVEPDPFRMRHRLALRELVGELVRSGVRKTEAAARIAGWSAAHVAPEDQAMFNQVVEIELASLHEGNFARYAIRPSAFKAWQNAWRAA</sequence>
<evidence type="ECO:0000259" key="1">
    <source>
        <dbReference type="PROSITE" id="PS51459"/>
    </source>
</evidence>
<reference evidence="2 3" key="1">
    <citation type="journal article" date="2019" name="Int. J. Syst. Evol. Microbiol.">
        <title>The Global Catalogue of Microorganisms (GCM) 10K type strain sequencing project: providing services to taxonomists for standard genome sequencing and annotation.</title>
        <authorList>
            <consortium name="The Broad Institute Genomics Platform"/>
            <consortium name="The Broad Institute Genome Sequencing Center for Infectious Disease"/>
            <person name="Wu L."/>
            <person name="Ma J."/>
        </authorList>
    </citation>
    <scope>NUCLEOTIDE SEQUENCE [LARGE SCALE GENOMIC DNA]</scope>
    <source>
        <strain evidence="2 3">JCM 15503</strain>
    </source>
</reference>
<evidence type="ECO:0000313" key="2">
    <source>
        <dbReference type="EMBL" id="GAA0759974.1"/>
    </source>
</evidence>
<dbReference type="PROSITE" id="PS51459">
    <property type="entry name" value="FIDO"/>
    <property type="match status" value="1"/>
</dbReference>
<comment type="caution">
    <text evidence="2">The sequence shown here is derived from an EMBL/GenBank/DDBJ whole genome shotgun (WGS) entry which is preliminary data.</text>
</comment>
<proteinExistence type="predicted"/>
<dbReference type="SUPFAM" id="SSF140931">
    <property type="entry name" value="Fic-like"/>
    <property type="match status" value="1"/>
</dbReference>
<protein>
    <recommendedName>
        <fullName evidence="1">Fido domain-containing protein</fullName>
    </recommendedName>
</protein>
<dbReference type="InterPro" id="IPR003812">
    <property type="entry name" value="Fido"/>
</dbReference>
<dbReference type="PANTHER" id="PTHR13504">
    <property type="entry name" value="FIDO DOMAIN-CONTAINING PROTEIN DDB_G0283145"/>
    <property type="match status" value="1"/>
</dbReference>
<name>A0ABN1KAW5_9BURK</name>
<dbReference type="Proteomes" id="UP001500279">
    <property type="component" value="Unassembled WGS sequence"/>
</dbReference>
<dbReference type="EMBL" id="BAAAEW010000026">
    <property type="protein sequence ID" value="GAA0759974.1"/>
    <property type="molecule type" value="Genomic_DNA"/>
</dbReference>